<sequence>MYQSRHLSYLLQEMIQERRNGSMTVLRNSSFWHRHARRNGIRSGQPGQSGNGAALEVFFLLGLGIQYPAAVCRLDYGGYWFLTQRKGSSLINCGGKGTNNTPQDTSADLLLFGPCPLQRKHGEPRRTDIALVLRSESEVF</sequence>
<gene>
    <name evidence="1" type="ORF">D7Z54_02360</name>
</gene>
<dbReference type="EMBL" id="RBVX01000002">
    <property type="protein sequence ID" value="RSL34705.1"/>
    <property type="molecule type" value="Genomic_DNA"/>
</dbReference>
<keyword evidence="2" id="KW-1185">Reference proteome</keyword>
<evidence type="ECO:0000313" key="1">
    <source>
        <dbReference type="EMBL" id="RSL34705.1"/>
    </source>
</evidence>
<organism evidence="1 2">
    <name type="scientific">Salibacterium salarium</name>
    <dbReference type="NCBI Taxonomy" id="284579"/>
    <lineage>
        <taxon>Bacteria</taxon>
        <taxon>Bacillati</taxon>
        <taxon>Bacillota</taxon>
        <taxon>Bacilli</taxon>
        <taxon>Bacillales</taxon>
        <taxon>Bacillaceae</taxon>
    </lineage>
</organism>
<comment type="caution">
    <text evidence="1">The sequence shown here is derived from an EMBL/GenBank/DDBJ whole genome shotgun (WGS) entry which is preliminary data.</text>
</comment>
<proteinExistence type="predicted"/>
<protein>
    <submittedName>
        <fullName evidence="1">Uncharacterized protein</fullName>
    </submittedName>
</protein>
<dbReference type="AlphaFoldDB" id="A0A3R9RG67"/>
<name>A0A3R9RG67_9BACI</name>
<reference evidence="1 2" key="1">
    <citation type="submission" date="2018-10" db="EMBL/GenBank/DDBJ databases">
        <title>Draft genome sequence of Bacillus salarius IM0101, isolated from a hypersaline soil in Inner Mongolia, China.</title>
        <authorList>
            <person name="Yamprayoonswat W."/>
            <person name="Boonvisut S."/>
            <person name="Jumpathong W."/>
            <person name="Sittihan S."/>
            <person name="Ruangsuj P."/>
            <person name="Wanthongcharoen S."/>
            <person name="Thongpramul N."/>
            <person name="Pimmason S."/>
            <person name="Yu B."/>
            <person name="Yasawong M."/>
        </authorList>
    </citation>
    <scope>NUCLEOTIDE SEQUENCE [LARGE SCALE GENOMIC DNA]</scope>
    <source>
        <strain evidence="1 2">IM0101</strain>
    </source>
</reference>
<accession>A0A3R9RG67</accession>
<evidence type="ECO:0000313" key="2">
    <source>
        <dbReference type="Proteomes" id="UP000275076"/>
    </source>
</evidence>
<dbReference type="Proteomes" id="UP000275076">
    <property type="component" value="Unassembled WGS sequence"/>
</dbReference>